<feature type="domain" description="USP" evidence="4">
    <location>
        <begin position="43"/>
        <end position="706"/>
    </location>
</feature>
<feature type="region of interest" description="Disordered" evidence="2">
    <location>
        <begin position="95"/>
        <end position="117"/>
    </location>
</feature>
<dbReference type="Proteomes" id="UP000033483">
    <property type="component" value="Unassembled WGS sequence"/>
</dbReference>
<feature type="compositionally biased region" description="Polar residues" evidence="2">
    <location>
        <begin position="542"/>
        <end position="562"/>
    </location>
</feature>
<dbReference type="InterPro" id="IPR018200">
    <property type="entry name" value="USP_CS"/>
</dbReference>
<keyword evidence="1" id="KW-0833">Ubl conjugation pathway</keyword>
<feature type="region of interest" description="Disordered" evidence="2">
    <location>
        <begin position="212"/>
        <end position="275"/>
    </location>
</feature>
<dbReference type="GO" id="GO:0005634">
    <property type="term" value="C:nucleus"/>
    <property type="evidence" value="ECO:0007669"/>
    <property type="project" value="TreeGrafter"/>
</dbReference>
<organism evidence="5 6">
    <name type="scientific">Thielaviopsis punctulata</name>
    <dbReference type="NCBI Taxonomy" id="72032"/>
    <lineage>
        <taxon>Eukaryota</taxon>
        <taxon>Fungi</taxon>
        <taxon>Dikarya</taxon>
        <taxon>Ascomycota</taxon>
        <taxon>Pezizomycotina</taxon>
        <taxon>Sordariomycetes</taxon>
        <taxon>Hypocreomycetidae</taxon>
        <taxon>Microascales</taxon>
        <taxon>Ceratocystidaceae</taxon>
        <taxon>Thielaviopsis</taxon>
    </lineage>
</organism>
<name>A0A0F4ZCZ8_9PEZI</name>
<feature type="compositionally biased region" description="Low complexity" evidence="2">
    <location>
        <begin position="495"/>
        <end position="521"/>
    </location>
</feature>
<reference evidence="5 6" key="1">
    <citation type="submission" date="2015-03" db="EMBL/GenBank/DDBJ databases">
        <authorList>
            <person name="Radwan O."/>
            <person name="Al-Naeli F.A."/>
            <person name="Rendon G.A."/>
            <person name="Fields C."/>
        </authorList>
    </citation>
    <scope>NUCLEOTIDE SEQUENCE [LARGE SCALE GENOMIC DNA]</scope>
    <source>
        <strain evidence="5">CR-DP1</strain>
    </source>
</reference>
<comment type="similarity">
    <text evidence="1">Belongs to the peptidase C19 family.</text>
</comment>
<dbReference type="PROSITE" id="PS00973">
    <property type="entry name" value="USP_2"/>
    <property type="match status" value="1"/>
</dbReference>
<evidence type="ECO:0000256" key="3">
    <source>
        <dbReference type="SAM" id="Phobius"/>
    </source>
</evidence>
<gene>
    <name evidence="5" type="ORF">TD95_002349</name>
</gene>
<proteinExistence type="inferred from homology"/>
<evidence type="ECO:0000256" key="1">
    <source>
        <dbReference type="RuleBase" id="RU366025"/>
    </source>
</evidence>
<feature type="compositionally biased region" description="Low complexity" evidence="2">
    <location>
        <begin position="563"/>
        <end position="584"/>
    </location>
</feature>
<feature type="transmembrane region" description="Helical" evidence="3">
    <location>
        <begin position="12"/>
        <end position="32"/>
    </location>
</feature>
<dbReference type="OrthoDB" id="2248014at2759"/>
<dbReference type="Gene3D" id="3.90.70.10">
    <property type="entry name" value="Cysteine proteinases"/>
    <property type="match status" value="1"/>
</dbReference>
<evidence type="ECO:0000256" key="2">
    <source>
        <dbReference type="SAM" id="MobiDB-lite"/>
    </source>
</evidence>
<feature type="region of interest" description="Disordered" evidence="2">
    <location>
        <begin position="495"/>
        <end position="641"/>
    </location>
</feature>
<feature type="compositionally biased region" description="Low complexity" evidence="2">
    <location>
        <begin position="607"/>
        <end position="616"/>
    </location>
</feature>
<dbReference type="InterPro" id="IPR038765">
    <property type="entry name" value="Papain-like_cys_pep_sf"/>
</dbReference>
<feature type="compositionally biased region" description="Basic residues" evidence="2">
    <location>
        <begin position="617"/>
        <end position="627"/>
    </location>
</feature>
<dbReference type="PANTHER" id="PTHR24006">
    <property type="entry name" value="UBIQUITIN CARBOXYL-TERMINAL HYDROLASE"/>
    <property type="match status" value="1"/>
</dbReference>
<dbReference type="GO" id="GO:0016579">
    <property type="term" value="P:protein deubiquitination"/>
    <property type="evidence" value="ECO:0007669"/>
    <property type="project" value="InterPro"/>
</dbReference>
<sequence length="707" mass="77987">MPQKPFTVASYAAGAGLAAVALVYVFAPNYLIDESDSRKKGAIGLVNVGNDCFINSNLQALAGLSELRIFLIRETYRRTVDDHAVYENLLIQPPGTKITSSDSPSPSDSRLGPKDPIPEWKLRGLQKGMVSAGLKTILDKLNERPLSRKTLSPRDFVRVLEESFGLTINRQQQDAQEFLQLIFERLKEEYAAGQRVHRELLKRAIAEIDESEKRDKPEVTQEENVDVDPSDEGGAENSRVNEKPDQFELNREPGQACTGSLQNDPFADEPGFPMDGERESRLICQTCGYSTTPRREPFFMLTLSVPQTSSTTLDNCFNRSFAPEYISDFKCEKCRLLHATDLLKQHISHPATKPDDRERAQSDLAQLEAAIATDPEHPPTSVTLPDISQAPLRTITRSTRISKYPKVLVVHLSRSIYDRVSQKNLAKVSFPENLALGGVLEPKKYRLISVITHRGGHTSGHYEAFRRQVVAAPYSNPNRGKSDSVFNLTPAAATPTAATSAVNTPAVTTPSTPAVTTPSTPIVASKDSTHDSVPPLNPLATEASSCLSQQQQDSAPSTPTIYQSQTQTETESQTESPSHSQSSSPLPWKRSKIKTVSPSGSDSASIRSVAKSVLSRKSSRLSAKLRPKTADEKSADGKPVDAKTIAEAKSAEDERPGLRLKTTKANKRPKISDKWWRISDEKCRQAKTSDVLGMNREVYMLFYELTQ</sequence>
<evidence type="ECO:0000313" key="5">
    <source>
        <dbReference type="EMBL" id="KKA27718.1"/>
    </source>
</evidence>
<dbReference type="InterPro" id="IPR001394">
    <property type="entry name" value="Peptidase_C19_UCH"/>
</dbReference>
<dbReference type="AlphaFoldDB" id="A0A0F4ZCZ8"/>
<feature type="compositionally biased region" description="Low complexity" evidence="2">
    <location>
        <begin position="100"/>
        <end position="109"/>
    </location>
</feature>
<dbReference type="GO" id="GO:0005829">
    <property type="term" value="C:cytosol"/>
    <property type="evidence" value="ECO:0007669"/>
    <property type="project" value="TreeGrafter"/>
</dbReference>
<keyword evidence="1" id="KW-0788">Thiol protease</keyword>
<keyword evidence="1" id="KW-0645">Protease</keyword>
<dbReference type="PROSITE" id="PS00972">
    <property type="entry name" value="USP_1"/>
    <property type="match status" value="1"/>
</dbReference>
<keyword evidence="3" id="KW-1133">Transmembrane helix</keyword>
<protein>
    <recommendedName>
        <fullName evidence="1">Ubiquitin carboxyl-terminal hydrolase</fullName>
        <ecNumber evidence="1">3.4.19.12</ecNumber>
    </recommendedName>
</protein>
<keyword evidence="3" id="KW-0812">Transmembrane</keyword>
<dbReference type="SUPFAM" id="SSF54001">
    <property type="entry name" value="Cysteine proteinases"/>
    <property type="match status" value="1"/>
</dbReference>
<dbReference type="GO" id="GO:0006508">
    <property type="term" value="P:proteolysis"/>
    <property type="evidence" value="ECO:0007669"/>
    <property type="project" value="UniProtKB-KW"/>
</dbReference>
<dbReference type="EMBL" id="LAEV01001608">
    <property type="protein sequence ID" value="KKA27718.1"/>
    <property type="molecule type" value="Genomic_DNA"/>
</dbReference>
<keyword evidence="6" id="KW-1185">Reference proteome</keyword>
<feature type="compositionally biased region" description="Acidic residues" evidence="2">
    <location>
        <begin position="220"/>
        <end position="234"/>
    </location>
</feature>
<comment type="caution">
    <text evidence="5">The sequence shown here is derived from an EMBL/GenBank/DDBJ whole genome shotgun (WGS) entry which is preliminary data.</text>
</comment>
<accession>A0A0F4ZCZ8</accession>
<dbReference type="InterPro" id="IPR028889">
    <property type="entry name" value="USP"/>
</dbReference>
<evidence type="ECO:0000259" key="4">
    <source>
        <dbReference type="PROSITE" id="PS50235"/>
    </source>
</evidence>
<keyword evidence="1" id="KW-0378">Hydrolase</keyword>
<dbReference type="GO" id="GO:0004843">
    <property type="term" value="F:cysteine-type deubiquitinase activity"/>
    <property type="evidence" value="ECO:0007669"/>
    <property type="project" value="UniProtKB-UniRule"/>
</dbReference>
<dbReference type="Pfam" id="PF00443">
    <property type="entry name" value="UCH"/>
    <property type="match status" value="1"/>
</dbReference>
<comment type="catalytic activity">
    <reaction evidence="1">
        <text>Thiol-dependent hydrolysis of ester, thioester, amide, peptide and isopeptide bonds formed by the C-terminal Gly of ubiquitin (a 76-residue protein attached to proteins as an intracellular targeting signal).</text>
        <dbReference type="EC" id="3.4.19.12"/>
    </reaction>
</comment>
<dbReference type="InterPro" id="IPR050164">
    <property type="entry name" value="Peptidase_C19"/>
</dbReference>
<feature type="compositionally biased region" description="Polar residues" evidence="2">
    <location>
        <begin position="594"/>
        <end position="606"/>
    </location>
</feature>
<feature type="compositionally biased region" description="Basic and acidic residues" evidence="2">
    <location>
        <begin position="628"/>
        <end position="641"/>
    </location>
</feature>
<dbReference type="EC" id="3.4.19.12" evidence="1"/>
<evidence type="ECO:0000313" key="6">
    <source>
        <dbReference type="Proteomes" id="UP000033483"/>
    </source>
</evidence>
<feature type="compositionally biased region" description="Basic and acidic residues" evidence="2">
    <location>
        <begin position="239"/>
        <end position="251"/>
    </location>
</feature>
<dbReference type="CDD" id="cd02662">
    <property type="entry name" value="Peptidase_C19F"/>
    <property type="match status" value="1"/>
</dbReference>
<dbReference type="PANTHER" id="PTHR24006:SF904">
    <property type="entry name" value="UBIQUITIN CARBOXYL-TERMINAL HYDROLASE 16"/>
    <property type="match status" value="1"/>
</dbReference>
<keyword evidence="3" id="KW-0472">Membrane</keyword>
<dbReference type="PROSITE" id="PS50235">
    <property type="entry name" value="USP_3"/>
    <property type="match status" value="1"/>
</dbReference>